<dbReference type="SUPFAM" id="SSF53067">
    <property type="entry name" value="Actin-like ATPase domain"/>
    <property type="match status" value="2"/>
</dbReference>
<dbReference type="InterPro" id="IPR050406">
    <property type="entry name" value="FGGY_Carb_Kinase"/>
</dbReference>
<feature type="domain" description="Carbohydrate kinase FGGY N-terminal" evidence="5">
    <location>
        <begin position="6"/>
        <end position="249"/>
    </location>
</feature>
<keyword evidence="8" id="KW-1185">Reference proteome</keyword>
<dbReference type="Pfam" id="PF00370">
    <property type="entry name" value="FGGY_N"/>
    <property type="match status" value="1"/>
</dbReference>
<dbReference type="Proteomes" id="UP000285456">
    <property type="component" value="Unassembled WGS sequence"/>
</dbReference>
<comment type="caution">
    <text evidence="7">The sequence shown here is derived from an EMBL/GenBank/DDBJ whole genome shotgun (WGS) entry which is preliminary data.</text>
</comment>
<comment type="similarity">
    <text evidence="1 4">Belongs to the FGGY kinase family.</text>
</comment>
<proteinExistence type="inferred from homology"/>
<dbReference type="AlphaFoldDB" id="A0A417YC27"/>
<dbReference type="PROSITE" id="PS00933">
    <property type="entry name" value="FGGY_KINASES_1"/>
    <property type="match status" value="1"/>
</dbReference>
<dbReference type="CDD" id="cd07770">
    <property type="entry name" value="ASKHA_NBD_FGGY_GntK"/>
    <property type="match status" value="1"/>
</dbReference>
<keyword evidence="2 4" id="KW-0808">Transferase</keyword>
<evidence type="ECO:0000313" key="8">
    <source>
        <dbReference type="Proteomes" id="UP000285456"/>
    </source>
</evidence>
<dbReference type="Pfam" id="PF02782">
    <property type="entry name" value="FGGY_C"/>
    <property type="match status" value="1"/>
</dbReference>
<evidence type="ECO:0000256" key="1">
    <source>
        <dbReference type="ARBA" id="ARBA00009156"/>
    </source>
</evidence>
<evidence type="ECO:0000259" key="6">
    <source>
        <dbReference type="Pfam" id="PF02782"/>
    </source>
</evidence>
<dbReference type="PIRSF" id="PIRSF000538">
    <property type="entry name" value="GlpK"/>
    <property type="match status" value="1"/>
</dbReference>
<evidence type="ECO:0000256" key="3">
    <source>
        <dbReference type="ARBA" id="ARBA00022777"/>
    </source>
</evidence>
<evidence type="ECO:0000313" key="7">
    <source>
        <dbReference type="EMBL" id="RHW30242.1"/>
    </source>
</evidence>
<evidence type="ECO:0000256" key="2">
    <source>
        <dbReference type="ARBA" id="ARBA00022679"/>
    </source>
</evidence>
<dbReference type="RefSeq" id="WP_118890061.1">
    <property type="nucleotide sequence ID" value="NZ_PHUT01000016.1"/>
</dbReference>
<dbReference type="InterPro" id="IPR018483">
    <property type="entry name" value="Carb_kinase_FGGY_CS"/>
</dbReference>
<dbReference type="InterPro" id="IPR018484">
    <property type="entry name" value="FGGY_N"/>
</dbReference>
<organism evidence="7 8">
    <name type="scientific">Oceanobacillus profundus</name>
    <dbReference type="NCBI Taxonomy" id="372463"/>
    <lineage>
        <taxon>Bacteria</taxon>
        <taxon>Bacillati</taxon>
        <taxon>Bacillota</taxon>
        <taxon>Bacilli</taxon>
        <taxon>Bacillales</taxon>
        <taxon>Bacillaceae</taxon>
        <taxon>Oceanobacillus</taxon>
    </lineage>
</organism>
<evidence type="ECO:0000256" key="4">
    <source>
        <dbReference type="RuleBase" id="RU003733"/>
    </source>
</evidence>
<gene>
    <name evidence="7" type="ORF">D1B32_18180</name>
</gene>
<dbReference type="InterPro" id="IPR018485">
    <property type="entry name" value="FGGY_C"/>
</dbReference>
<keyword evidence="3 4" id="KW-0418">Kinase</keyword>
<dbReference type="OrthoDB" id="9805576at2"/>
<dbReference type="InterPro" id="IPR000577">
    <property type="entry name" value="Carb_kinase_FGGY"/>
</dbReference>
<feature type="domain" description="Carbohydrate kinase FGGY C-terminal" evidence="6">
    <location>
        <begin position="259"/>
        <end position="443"/>
    </location>
</feature>
<reference evidence="7 8" key="1">
    <citation type="journal article" date="2007" name="Int. J. Syst. Evol. Microbiol.">
        <title>Oceanobacillus profundus sp. nov., isolated from a deep-sea sediment core.</title>
        <authorList>
            <person name="Kim Y.G."/>
            <person name="Choi D.H."/>
            <person name="Hyun S."/>
            <person name="Cho B.C."/>
        </authorList>
    </citation>
    <scope>NUCLEOTIDE SEQUENCE [LARGE SCALE GENOMIC DNA]</scope>
    <source>
        <strain evidence="7 8">DSM 18246</strain>
    </source>
</reference>
<dbReference type="PANTHER" id="PTHR43095:SF2">
    <property type="entry name" value="GLUCONOKINASE"/>
    <property type="match status" value="1"/>
</dbReference>
<protein>
    <submittedName>
        <fullName evidence="7">Gluconate kinase</fullName>
    </submittedName>
</protein>
<dbReference type="InterPro" id="IPR043129">
    <property type="entry name" value="ATPase_NBD"/>
</dbReference>
<sequence>MKRKLVIGLDIGTTSAKAVVFDMKGKLIAEAEEMIETYYPQADWVEQNPIEVEAACLVAMKQVVNKANANQDEFLATGISCAMHSLICMDEQFEPLSNMLIWSDGRSSKQAEALMQSEQGKEIYARTGTPIHPMTPLMKLIWMRENNYEPYKKAAHFMTMKEYLLQKWFGKRAIDYAMASSTGLMNVKELDWDSTALAAAGVEREQLSAIVAPTETFTTIDTQIAAEIGIAHDHPFVIGAADGQLANLGSGATAPGEVNISVGTSGAIRQFVQGAPVNEVMETFTYAFSEERSIIGGPTNNGGIALQWFKDIIEFNGTHDELLAGAKDVEPGADGIIFLPYVNGERAPLWNQKAKGNFFGLCIGHKKEHMTRAVLEGIAFNIYQISQSLEKMAGESKKISVNGGLSKSELWVQILADIFGSDIHISDTHHNAAWGAAWTALVAIGEAESFDDIKENMPAEKVIHANNDNHEIYLKIFEKYERMVSDLMVYFT</sequence>
<dbReference type="PROSITE" id="PS00445">
    <property type="entry name" value="FGGY_KINASES_2"/>
    <property type="match status" value="1"/>
</dbReference>
<dbReference type="Gene3D" id="3.30.420.40">
    <property type="match status" value="2"/>
</dbReference>
<dbReference type="GO" id="GO:0016773">
    <property type="term" value="F:phosphotransferase activity, alcohol group as acceptor"/>
    <property type="evidence" value="ECO:0007669"/>
    <property type="project" value="InterPro"/>
</dbReference>
<dbReference type="EMBL" id="QWEH01000015">
    <property type="protein sequence ID" value="RHW30242.1"/>
    <property type="molecule type" value="Genomic_DNA"/>
</dbReference>
<evidence type="ECO:0000259" key="5">
    <source>
        <dbReference type="Pfam" id="PF00370"/>
    </source>
</evidence>
<dbReference type="GO" id="GO:0016301">
    <property type="term" value="F:kinase activity"/>
    <property type="evidence" value="ECO:0007669"/>
    <property type="project" value="UniProtKB-KW"/>
</dbReference>
<dbReference type="PANTHER" id="PTHR43095">
    <property type="entry name" value="SUGAR KINASE"/>
    <property type="match status" value="1"/>
</dbReference>
<dbReference type="GO" id="GO:0005975">
    <property type="term" value="P:carbohydrate metabolic process"/>
    <property type="evidence" value="ECO:0007669"/>
    <property type="project" value="InterPro"/>
</dbReference>
<name>A0A417YC27_9BACI</name>
<accession>A0A417YC27</accession>